<gene>
    <name evidence="2" type="ORF">H6G68_06860</name>
</gene>
<name>A0ABR8IZF3_9NOST</name>
<dbReference type="PROSITE" id="PS50837">
    <property type="entry name" value="NACHT"/>
    <property type="match status" value="1"/>
</dbReference>
<dbReference type="PANTHER" id="PTHR46844:SF1">
    <property type="entry name" value="SLR5058 PROTEIN"/>
    <property type="match status" value="1"/>
</dbReference>
<organism evidence="2 3">
    <name type="scientific">Anabaena catenula FACHB-362</name>
    <dbReference type="NCBI Taxonomy" id="2692877"/>
    <lineage>
        <taxon>Bacteria</taxon>
        <taxon>Bacillati</taxon>
        <taxon>Cyanobacteriota</taxon>
        <taxon>Cyanophyceae</taxon>
        <taxon>Nostocales</taxon>
        <taxon>Nostocaceae</taxon>
        <taxon>Anabaena</taxon>
    </lineage>
</organism>
<sequence>MRVLDMEQPIELTGERGIYTNVNILEKLNRNRRIEIAELLQNCNPEEFDRFGLSGIKEERVPGLEAVKRHSKLMVLGKPGAGKTTFLKYLAMHCIEGEFLTNKVPFFITMKEFAEKPKQPDLLEYLAQQLSVCNVKNAEDKIDKLLRQGRGLILLDGLDEVRQEDSKHILRQIREICNFIKNQFVITCRIAANDYIFQGFTDVEVADFDDEQIKFFTKQWFQNRKPDKIERFIQKIEDNQPIKELATNPLLLTLLCLIFEEKGKFKNTRYDLYEEGVELLLEKWDASRDIERDEIYKTLSTRRKEDLLSKIAITTFESGNYFFKENDAEILISEYIYNLLNFKTKQEILDIESKNVLKSIVSQHGLLLERAKGIYSFSHLTFHEYFAAREISDNSDWGILVAHITEKRWREVFLLTIERIKKADNLLYLMKLKTDKLLENDDKLQEFIHWVSKKESLVKSDFKPGIIRSFYFNLGLTSFNSIDAYYGYDTLNLLDSVDYFDIESVNQKKSFTGNLPDELILDLWLMLDFDPNLNFNLDYQLQQELELLTNKIPTLNRNQEWLYENDDWWTKQENVEWWQSHGYTWTEELRDTIIKYRNIGHDWQFSKSQKYILQKYYNANIFLLECLYSNCYVSREVRQYIENTLLLPMSEIETIKKQ</sequence>
<dbReference type="InterPro" id="IPR007111">
    <property type="entry name" value="NACHT_NTPase"/>
</dbReference>
<evidence type="ECO:0000313" key="2">
    <source>
        <dbReference type="EMBL" id="MBD2691479.1"/>
    </source>
</evidence>
<dbReference type="Pfam" id="PF05729">
    <property type="entry name" value="NACHT"/>
    <property type="match status" value="1"/>
</dbReference>
<dbReference type="Proteomes" id="UP000660381">
    <property type="component" value="Unassembled WGS sequence"/>
</dbReference>
<accession>A0ABR8IZF3</accession>
<evidence type="ECO:0000313" key="3">
    <source>
        <dbReference type="Proteomes" id="UP000660381"/>
    </source>
</evidence>
<dbReference type="Gene3D" id="3.40.50.300">
    <property type="entry name" value="P-loop containing nucleotide triphosphate hydrolases"/>
    <property type="match status" value="1"/>
</dbReference>
<dbReference type="SUPFAM" id="SSF52540">
    <property type="entry name" value="P-loop containing nucleoside triphosphate hydrolases"/>
    <property type="match status" value="1"/>
</dbReference>
<dbReference type="InterPro" id="IPR054501">
    <property type="entry name" value="NCH2"/>
</dbReference>
<protein>
    <submittedName>
        <fullName evidence="2">NACHT domain-containing NTPase</fullName>
    </submittedName>
</protein>
<comment type="caution">
    <text evidence="2">The sequence shown here is derived from an EMBL/GenBank/DDBJ whole genome shotgun (WGS) entry which is preliminary data.</text>
</comment>
<dbReference type="Pfam" id="PF22727">
    <property type="entry name" value="NCH2"/>
    <property type="match status" value="1"/>
</dbReference>
<dbReference type="EMBL" id="JACJTQ010000006">
    <property type="protein sequence ID" value="MBD2691479.1"/>
    <property type="molecule type" value="Genomic_DNA"/>
</dbReference>
<reference evidence="2 3" key="1">
    <citation type="journal article" date="2020" name="ISME J.">
        <title>Comparative genomics reveals insights into cyanobacterial evolution and habitat adaptation.</title>
        <authorList>
            <person name="Chen M.Y."/>
            <person name="Teng W.K."/>
            <person name="Zhao L."/>
            <person name="Hu C.X."/>
            <person name="Zhou Y.K."/>
            <person name="Han B.P."/>
            <person name="Song L.R."/>
            <person name="Shu W.S."/>
        </authorList>
    </citation>
    <scope>NUCLEOTIDE SEQUENCE [LARGE SCALE GENOMIC DNA]</scope>
    <source>
        <strain evidence="2 3">FACHB-362</strain>
    </source>
</reference>
<proteinExistence type="predicted"/>
<dbReference type="PANTHER" id="PTHR46844">
    <property type="entry name" value="SLR5058 PROTEIN"/>
    <property type="match status" value="1"/>
</dbReference>
<feature type="domain" description="NACHT" evidence="1">
    <location>
        <begin position="71"/>
        <end position="189"/>
    </location>
</feature>
<keyword evidence="3" id="KW-1185">Reference proteome</keyword>
<evidence type="ECO:0000259" key="1">
    <source>
        <dbReference type="PROSITE" id="PS50837"/>
    </source>
</evidence>
<dbReference type="InterPro" id="IPR027417">
    <property type="entry name" value="P-loop_NTPase"/>
</dbReference>